<dbReference type="PANTHER" id="PTHR43798">
    <property type="entry name" value="MONOACYLGLYCEROL LIPASE"/>
    <property type="match status" value="1"/>
</dbReference>
<name>A0A381PP37_9ZZZZ</name>
<dbReference type="InterPro" id="IPR029058">
    <property type="entry name" value="AB_hydrolase_fold"/>
</dbReference>
<reference evidence="2" key="1">
    <citation type="submission" date="2018-05" db="EMBL/GenBank/DDBJ databases">
        <authorList>
            <person name="Lanie J.A."/>
            <person name="Ng W.-L."/>
            <person name="Kazmierczak K.M."/>
            <person name="Andrzejewski T.M."/>
            <person name="Davidsen T.M."/>
            <person name="Wayne K.J."/>
            <person name="Tettelin H."/>
            <person name="Glass J.I."/>
            <person name="Rusch D."/>
            <person name="Podicherti R."/>
            <person name="Tsui H.-C.T."/>
            <person name="Winkler M.E."/>
        </authorList>
    </citation>
    <scope>NUCLEOTIDE SEQUENCE</scope>
</reference>
<accession>A0A381PP37</accession>
<protein>
    <recommendedName>
        <fullName evidence="1">AB hydrolase-1 domain-containing protein</fullName>
    </recommendedName>
</protein>
<sequence>MKLVFLHGAGSSSLSYYYQLRHFRNSKAIDLPGHSTGTTCPNIDSYLEWVRGFVTARRYKDVVLCGHGMGGAITLLYALRYPEELKGIILMGTGARPYVNPDKMERCRQPGPENSEWLAGYMESFAGVAPDMQPVLSQRAVELGPEVQLNDLLACGGFDVMDQLGEIDLPTQVLCGSEDMVTPVKYADYLTEHMQNARETIIPGGSHFFQMEEYKVVNEEIENFMASLK</sequence>
<proteinExistence type="predicted"/>
<dbReference type="PRINTS" id="PR00111">
    <property type="entry name" value="ABHYDROLASE"/>
</dbReference>
<dbReference type="SUPFAM" id="SSF53474">
    <property type="entry name" value="alpha/beta-Hydrolases"/>
    <property type="match status" value="1"/>
</dbReference>
<dbReference type="Pfam" id="PF12697">
    <property type="entry name" value="Abhydrolase_6"/>
    <property type="match status" value="1"/>
</dbReference>
<dbReference type="InterPro" id="IPR050266">
    <property type="entry name" value="AB_hydrolase_sf"/>
</dbReference>
<organism evidence="2">
    <name type="scientific">marine metagenome</name>
    <dbReference type="NCBI Taxonomy" id="408172"/>
    <lineage>
        <taxon>unclassified sequences</taxon>
        <taxon>metagenomes</taxon>
        <taxon>ecological metagenomes</taxon>
    </lineage>
</organism>
<dbReference type="PANTHER" id="PTHR43798:SF33">
    <property type="entry name" value="HYDROLASE, PUTATIVE (AFU_ORTHOLOGUE AFUA_2G14860)-RELATED"/>
    <property type="match status" value="1"/>
</dbReference>
<dbReference type="GO" id="GO:0016020">
    <property type="term" value="C:membrane"/>
    <property type="evidence" value="ECO:0007669"/>
    <property type="project" value="TreeGrafter"/>
</dbReference>
<dbReference type="InterPro" id="IPR000073">
    <property type="entry name" value="AB_hydrolase_1"/>
</dbReference>
<evidence type="ECO:0000259" key="1">
    <source>
        <dbReference type="Pfam" id="PF12697"/>
    </source>
</evidence>
<dbReference type="EMBL" id="UINC01001043">
    <property type="protein sequence ID" value="SUZ68796.1"/>
    <property type="molecule type" value="Genomic_DNA"/>
</dbReference>
<gene>
    <name evidence="2" type="ORF">METZ01_LOCUS21650</name>
</gene>
<dbReference type="AlphaFoldDB" id="A0A381PP37"/>
<feature type="domain" description="AB hydrolase-1" evidence="1">
    <location>
        <begin position="3"/>
        <end position="219"/>
    </location>
</feature>
<evidence type="ECO:0000313" key="2">
    <source>
        <dbReference type="EMBL" id="SUZ68796.1"/>
    </source>
</evidence>
<dbReference type="Gene3D" id="3.40.50.1820">
    <property type="entry name" value="alpha/beta hydrolase"/>
    <property type="match status" value="1"/>
</dbReference>